<protein>
    <submittedName>
        <fullName evidence="6">N-methyltryptophan oxidase</fullName>
    </submittedName>
</protein>
<gene>
    <name evidence="6" type="primary">solA</name>
    <name evidence="6" type="ORF">HA49_10405</name>
</gene>
<evidence type="ECO:0000313" key="6">
    <source>
        <dbReference type="EMBL" id="KGD73653.1"/>
    </source>
</evidence>
<dbReference type="NCBIfam" id="NF008425">
    <property type="entry name" value="PRK11259.1"/>
    <property type="match status" value="1"/>
</dbReference>
<dbReference type="PANTHER" id="PTHR10961:SF7">
    <property type="entry name" value="FAD DEPENDENT OXIDOREDUCTASE DOMAIN-CONTAINING PROTEIN"/>
    <property type="match status" value="1"/>
</dbReference>
<dbReference type="AlphaFoldDB" id="A0A095UGT7"/>
<dbReference type="EMBL" id="JPKR02000002">
    <property type="protein sequence ID" value="KGD73653.1"/>
    <property type="molecule type" value="Genomic_DNA"/>
</dbReference>
<dbReference type="InterPro" id="IPR006076">
    <property type="entry name" value="FAD-dep_OxRdtase"/>
</dbReference>
<evidence type="ECO:0000256" key="3">
    <source>
        <dbReference type="ARBA" id="ARBA00022827"/>
    </source>
</evidence>
<dbReference type="Gene3D" id="3.50.50.60">
    <property type="entry name" value="FAD/NAD(P)-binding domain"/>
    <property type="match status" value="1"/>
</dbReference>
<keyword evidence="2" id="KW-0285">Flavoprotein</keyword>
<proteinExistence type="predicted"/>
<keyword evidence="4" id="KW-0560">Oxidoreductase</keyword>
<dbReference type="GO" id="GO:0050660">
    <property type="term" value="F:flavin adenine dinucleotide binding"/>
    <property type="evidence" value="ECO:0007669"/>
    <property type="project" value="InterPro"/>
</dbReference>
<keyword evidence="7" id="KW-1185">Reference proteome</keyword>
<dbReference type="GO" id="GO:0008115">
    <property type="term" value="F:sarcosine oxidase activity"/>
    <property type="evidence" value="ECO:0007669"/>
    <property type="project" value="TreeGrafter"/>
</dbReference>
<dbReference type="SUPFAM" id="SSF51905">
    <property type="entry name" value="FAD/NAD(P)-binding domain"/>
    <property type="match status" value="1"/>
</dbReference>
<accession>A0A095UGT7</accession>
<evidence type="ECO:0000256" key="1">
    <source>
        <dbReference type="ARBA" id="ARBA00001974"/>
    </source>
</evidence>
<evidence type="ECO:0000256" key="2">
    <source>
        <dbReference type="ARBA" id="ARBA00022630"/>
    </source>
</evidence>
<dbReference type="InterPro" id="IPR036188">
    <property type="entry name" value="FAD/NAD-bd_sf"/>
</dbReference>
<reference evidence="6" key="1">
    <citation type="submission" date="2014-12" db="EMBL/GenBank/DDBJ databases">
        <title>The draft genome of the Tatumella morbirosei type strain, LMG23360T isolated from pineapple rot.</title>
        <authorList>
            <person name="Smits T.H."/>
            <person name="Palmer M."/>
            <person name="Venter S.N."/>
            <person name="Duffy B."/>
            <person name="Steenkamp E.T."/>
            <person name="Chan W.Y."/>
            <person name="Coutinho T.A."/>
            <person name="Coetzee M.P."/>
            <person name="De Maayer P."/>
        </authorList>
    </citation>
    <scope>NUCLEOTIDE SEQUENCE [LARGE SCALE GENOMIC DNA]</scope>
    <source>
        <strain evidence="6">LMG 23360</strain>
    </source>
</reference>
<name>A0A095UGT7_9GAMM</name>
<comment type="cofactor">
    <cofactor evidence="1">
        <name>FAD</name>
        <dbReference type="ChEBI" id="CHEBI:57692"/>
    </cofactor>
</comment>
<dbReference type="SUPFAM" id="SSF54373">
    <property type="entry name" value="FAD-linked reductases, C-terminal domain"/>
    <property type="match status" value="1"/>
</dbReference>
<evidence type="ECO:0000256" key="4">
    <source>
        <dbReference type="ARBA" id="ARBA00023002"/>
    </source>
</evidence>
<dbReference type="Pfam" id="PF01266">
    <property type="entry name" value="DAO"/>
    <property type="match status" value="1"/>
</dbReference>
<dbReference type="Proteomes" id="UP000029577">
    <property type="component" value="Unassembled WGS sequence"/>
</dbReference>
<organism evidence="6 7">
    <name type="scientific">Tatumella morbirosei</name>
    <dbReference type="NCBI Taxonomy" id="642227"/>
    <lineage>
        <taxon>Bacteria</taxon>
        <taxon>Pseudomonadati</taxon>
        <taxon>Pseudomonadota</taxon>
        <taxon>Gammaproteobacteria</taxon>
        <taxon>Enterobacterales</taxon>
        <taxon>Erwiniaceae</taxon>
        <taxon>Tatumella</taxon>
    </lineage>
</organism>
<evidence type="ECO:0000259" key="5">
    <source>
        <dbReference type="Pfam" id="PF01266"/>
    </source>
</evidence>
<dbReference type="InterPro" id="IPR045170">
    <property type="entry name" value="MTOX"/>
</dbReference>
<dbReference type="eggNOG" id="COG0665">
    <property type="taxonomic scope" value="Bacteria"/>
</dbReference>
<dbReference type="PANTHER" id="PTHR10961">
    <property type="entry name" value="PEROXISOMAL SARCOSINE OXIDASE"/>
    <property type="match status" value="1"/>
</dbReference>
<evidence type="ECO:0000313" key="7">
    <source>
        <dbReference type="Proteomes" id="UP000029577"/>
    </source>
</evidence>
<dbReference type="Gene3D" id="3.30.9.10">
    <property type="entry name" value="D-Amino Acid Oxidase, subunit A, domain 2"/>
    <property type="match status" value="1"/>
</dbReference>
<dbReference type="STRING" id="642227.HA49_10405"/>
<dbReference type="RefSeq" id="WP_038020014.1">
    <property type="nucleotide sequence ID" value="NZ_JPKR02000002.1"/>
</dbReference>
<sequence>MIYDLIVAGSGSAGAAAGYYASRAGLKVLMIDAHHPPHSEGSHHGKNRLIRYAYGEGEKYLPLLLRCQALWQEFEQHAGAKILHPCGVLNAGPQGSQFMKNILLSAERWSLNTETLTAAETRQRWPEIMLPDHFQAVFEKDAGYLDAEPAVENWVRLAREQGCAQLFNCPVSAVSRQDGLQKVQTADGEYFAKKLLVSCGTRVQTLLPDLPVSPKRKVFAWFQADGRYSENNHFPGFSIELDDGSQYYGFPAQDNALKVGRHDGGQPLLLEKPRPAFGSESRDGSECFSFLRQCLPGVGGCLYGESCSYDMSPDEDFIIDTLPENPDCLVITGLSGHGFKFAPLFGEIASQFAAGKPLPDNLVPFSLRRFNG</sequence>
<keyword evidence="3" id="KW-0274">FAD</keyword>
<dbReference type="GO" id="GO:0005829">
    <property type="term" value="C:cytosol"/>
    <property type="evidence" value="ECO:0007669"/>
    <property type="project" value="TreeGrafter"/>
</dbReference>
<comment type="caution">
    <text evidence="6">The sequence shown here is derived from an EMBL/GenBank/DDBJ whole genome shotgun (WGS) entry which is preliminary data.</text>
</comment>
<feature type="domain" description="FAD dependent oxidoreductase" evidence="5">
    <location>
        <begin position="4"/>
        <end position="350"/>
    </location>
</feature>
<dbReference type="OrthoDB" id="9806257at2"/>